<feature type="compositionally biased region" description="Polar residues" evidence="1">
    <location>
        <begin position="135"/>
        <end position="152"/>
    </location>
</feature>
<proteinExistence type="predicted"/>
<gene>
    <name evidence="2" type="ORF">TRIUR3_24971</name>
</gene>
<sequence length="161" mass="16954">MAVIAPWTEPFLAYLTRAPEDKACTSMILVTAGGKPRPGVAVRATGRAVDGGGLGGGHRRMGMNAVAAPPGADRGGERAGEHTALLWPRCRPHGRHHRRVRRPGILEQITTRGGPPGGHNPPWRAKEPRRALTTAAVTSIGSAGESNDNGGSSYEHGNDRH</sequence>
<dbReference type="EMBL" id="KD195358">
    <property type="protein sequence ID" value="EMS53416.1"/>
    <property type="molecule type" value="Genomic_DNA"/>
</dbReference>
<evidence type="ECO:0000256" key="1">
    <source>
        <dbReference type="SAM" id="MobiDB-lite"/>
    </source>
</evidence>
<organism evidence="2">
    <name type="scientific">Triticum urartu</name>
    <name type="common">Red wild einkorn</name>
    <name type="synonym">Crithodium urartu</name>
    <dbReference type="NCBI Taxonomy" id="4572"/>
    <lineage>
        <taxon>Eukaryota</taxon>
        <taxon>Viridiplantae</taxon>
        <taxon>Streptophyta</taxon>
        <taxon>Embryophyta</taxon>
        <taxon>Tracheophyta</taxon>
        <taxon>Spermatophyta</taxon>
        <taxon>Magnoliopsida</taxon>
        <taxon>Liliopsida</taxon>
        <taxon>Poales</taxon>
        <taxon>Poaceae</taxon>
        <taxon>BOP clade</taxon>
        <taxon>Pooideae</taxon>
        <taxon>Triticodae</taxon>
        <taxon>Triticeae</taxon>
        <taxon>Triticinae</taxon>
        <taxon>Triticum</taxon>
    </lineage>
</organism>
<reference evidence="2" key="1">
    <citation type="journal article" date="2013" name="Nature">
        <title>Draft genome of the wheat A-genome progenitor Triticum urartu.</title>
        <authorList>
            <person name="Ling H.Q."/>
            <person name="Zhao S."/>
            <person name="Liu D."/>
            <person name="Wang J."/>
            <person name="Sun H."/>
            <person name="Zhang C."/>
            <person name="Fan H."/>
            <person name="Li D."/>
            <person name="Dong L."/>
            <person name="Tao Y."/>
            <person name="Gao C."/>
            <person name="Wu H."/>
            <person name="Li Y."/>
            <person name="Cui Y."/>
            <person name="Guo X."/>
            <person name="Zheng S."/>
            <person name="Wang B."/>
            <person name="Yu K."/>
            <person name="Liang Q."/>
            <person name="Yang W."/>
            <person name="Lou X."/>
            <person name="Chen J."/>
            <person name="Feng M."/>
            <person name="Jian J."/>
            <person name="Zhang X."/>
            <person name="Luo G."/>
            <person name="Jiang Y."/>
            <person name="Liu J."/>
            <person name="Wang Z."/>
            <person name="Sha Y."/>
            <person name="Zhang B."/>
            <person name="Wu H."/>
            <person name="Tang D."/>
            <person name="Shen Q."/>
            <person name="Xue P."/>
            <person name="Zou S."/>
            <person name="Wang X."/>
            <person name="Liu X."/>
            <person name="Wang F."/>
            <person name="Yang Y."/>
            <person name="An X."/>
            <person name="Dong Z."/>
            <person name="Zhang K."/>
            <person name="Zhang X."/>
            <person name="Luo M.C."/>
            <person name="Dvorak J."/>
            <person name="Tong Y."/>
            <person name="Wang J."/>
            <person name="Yang H."/>
            <person name="Li Z."/>
            <person name="Wang D."/>
            <person name="Zhang A."/>
            <person name="Wang J."/>
        </authorList>
    </citation>
    <scope>NUCLEOTIDE SEQUENCE</scope>
</reference>
<accession>M7Z1S1</accession>
<dbReference type="AlphaFoldDB" id="M7Z1S1"/>
<feature type="compositionally biased region" description="Basic residues" evidence="1">
    <location>
        <begin position="90"/>
        <end position="102"/>
    </location>
</feature>
<name>M7Z1S1_TRIUA</name>
<evidence type="ECO:0000313" key="2">
    <source>
        <dbReference type="EMBL" id="EMS53416.1"/>
    </source>
</evidence>
<protein>
    <submittedName>
        <fullName evidence="2">Uncharacterized protein</fullName>
    </submittedName>
</protein>
<feature type="region of interest" description="Disordered" evidence="1">
    <location>
        <begin position="51"/>
        <end position="161"/>
    </location>
</feature>